<protein>
    <submittedName>
        <fullName evidence="1">IS256 family transposase</fullName>
    </submittedName>
</protein>
<organism evidence="1 2">
    <name type="scientific">Paracoccus marinaquae</name>
    <dbReference type="NCBI Taxonomy" id="2841926"/>
    <lineage>
        <taxon>Bacteria</taxon>
        <taxon>Pseudomonadati</taxon>
        <taxon>Pseudomonadota</taxon>
        <taxon>Alphaproteobacteria</taxon>
        <taxon>Rhodobacterales</taxon>
        <taxon>Paracoccaceae</taxon>
        <taxon>Paracoccus</taxon>
    </lineage>
</organism>
<evidence type="ECO:0000313" key="2">
    <source>
        <dbReference type="Proteomes" id="UP001166191"/>
    </source>
</evidence>
<evidence type="ECO:0000313" key="1">
    <source>
        <dbReference type="EMBL" id="MBU3028496.1"/>
    </source>
</evidence>
<keyword evidence="2" id="KW-1185">Reference proteome</keyword>
<feature type="non-terminal residue" evidence="1">
    <location>
        <position position="1"/>
    </location>
</feature>
<sequence length="61" mass="6939">ESLNRVIRKSIKTRGSFPTDDAATKLIYLAIRSFEKDGRNVREGFAARNQFAIMFGERFAA</sequence>
<gene>
    <name evidence="1" type="ORF">KNW02_00005</name>
</gene>
<accession>A0ABS6AE64</accession>
<name>A0ABS6AE64_9RHOB</name>
<comment type="caution">
    <text evidence="1">The sequence shown here is derived from an EMBL/GenBank/DDBJ whole genome shotgun (WGS) entry which is preliminary data.</text>
</comment>
<reference evidence="1" key="1">
    <citation type="submission" date="2021-06" db="EMBL/GenBank/DDBJ databases">
        <title>Paracoccus bacterium XHP0099 sp. nov., isolated from the surface waters of the Yellow Sea.</title>
        <authorList>
            <person name="Xue H."/>
            <person name="Zhang D."/>
        </authorList>
    </citation>
    <scope>NUCLEOTIDE SEQUENCE</scope>
    <source>
        <strain evidence="1">XHP0099</strain>
    </source>
</reference>
<dbReference type="EMBL" id="JAHKNG010000001">
    <property type="protein sequence ID" value="MBU3028496.1"/>
    <property type="molecule type" value="Genomic_DNA"/>
</dbReference>
<dbReference type="Proteomes" id="UP001166191">
    <property type="component" value="Unassembled WGS sequence"/>
</dbReference>
<proteinExistence type="predicted"/>